<dbReference type="PROSITE" id="PS50005">
    <property type="entry name" value="TPR"/>
    <property type="match status" value="12"/>
</dbReference>
<keyword evidence="6 8" id="KW-0802">TPR repeat</keyword>
<feature type="repeat" description="TPR" evidence="8">
    <location>
        <begin position="652"/>
        <end position="685"/>
    </location>
</feature>
<evidence type="ECO:0000256" key="5">
    <source>
        <dbReference type="ARBA" id="ARBA00022737"/>
    </source>
</evidence>
<proteinExistence type="inferred from homology"/>
<dbReference type="GO" id="GO:0016779">
    <property type="term" value="F:nucleotidyltransferase activity"/>
    <property type="evidence" value="ECO:0007669"/>
    <property type="project" value="UniProtKB-KW"/>
</dbReference>
<dbReference type="EC" id="2.4.2.31" evidence="9"/>
<dbReference type="Pfam" id="PF01129">
    <property type="entry name" value="ART"/>
    <property type="match status" value="1"/>
</dbReference>
<feature type="repeat" description="TPR" evidence="8">
    <location>
        <begin position="904"/>
        <end position="937"/>
    </location>
</feature>
<protein>
    <recommendedName>
        <fullName evidence="9">NAD(P)(+)--arginine ADP-ribosyltransferase</fullName>
        <ecNumber evidence="9">2.4.2.31</ecNumber>
    </recommendedName>
    <alternativeName>
        <fullName evidence="9">Mono(ADP-ribosyl)transferase</fullName>
    </alternativeName>
</protein>
<evidence type="ECO:0000313" key="11">
    <source>
        <dbReference type="EMBL" id="CAF3858321.1"/>
    </source>
</evidence>
<dbReference type="PROSITE" id="PS51996">
    <property type="entry name" value="TR_MART"/>
    <property type="match status" value="1"/>
</dbReference>
<dbReference type="EMBL" id="CAJOAX010003514">
    <property type="protein sequence ID" value="CAF3858321.1"/>
    <property type="molecule type" value="Genomic_DNA"/>
</dbReference>
<comment type="similarity">
    <text evidence="1 9">Belongs to the Arg-specific ADP-ribosyltransferase family.</text>
</comment>
<dbReference type="InterPro" id="IPR000768">
    <property type="entry name" value="ART"/>
</dbReference>
<feature type="repeat" description="TPR" evidence="8">
    <location>
        <begin position="820"/>
        <end position="853"/>
    </location>
</feature>
<dbReference type="GO" id="GO:0106274">
    <property type="term" value="F:NAD+-protein-arginine ADP-ribosyltransferase activity"/>
    <property type="evidence" value="ECO:0007669"/>
    <property type="project" value="UniProtKB-EC"/>
</dbReference>
<keyword evidence="3 9" id="KW-0808">Transferase</keyword>
<feature type="repeat" description="TPR" evidence="8">
    <location>
        <begin position="694"/>
        <end position="727"/>
    </location>
</feature>
<evidence type="ECO:0000256" key="2">
    <source>
        <dbReference type="ARBA" id="ARBA00022676"/>
    </source>
</evidence>
<feature type="compositionally biased region" description="Low complexity" evidence="10">
    <location>
        <begin position="19"/>
        <end position="29"/>
    </location>
</feature>
<evidence type="ECO:0000256" key="4">
    <source>
        <dbReference type="ARBA" id="ARBA00022695"/>
    </source>
</evidence>
<evidence type="ECO:0000256" key="6">
    <source>
        <dbReference type="ARBA" id="ARBA00022803"/>
    </source>
</evidence>
<dbReference type="PANTHER" id="PTHR45641:SF19">
    <property type="entry name" value="NEPHROCYSTIN-3"/>
    <property type="match status" value="1"/>
</dbReference>
<feature type="repeat" description="TPR" evidence="8">
    <location>
        <begin position="778"/>
        <end position="811"/>
    </location>
</feature>
<evidence type="ECO:0000256" key="7">
    <source>
        <dbReference type="ARBA" id="ARBA00047597"/>
    </source>
</evidence>
<sequence length="1001" mass="114741">MGCGASSPMPLDNLPNKHSLLLPTSSTTLNQQSDLNQRSKQDRHRTDKNEIIQNFLLLWLDAKIDESSEDYRNSIKHLQRTVNTIKPYRDTEECINYISKLENEKAFLIISGALCESVVPRVHNMTQLYSIYVFCQKKEKYEEWAKQWSKVKDIFTEIIPICDAVRQSARQCDEDSIVVNAVSSLNQIEPLFMYTQFFKEIILEIDFDENKQINELAEYAREKYAGNDEHLAIINEFVRDYRSHLDENNKPVWWYTRECFIYHMLNKALGKLQVETLLKMGIVIRDLHRNIEKLHAEQTNEMSDGTTKEITVYRGKAMTQEDFNKIKQGGLLSFNNFLSTSTDRTVAIGFIQEGLEPNSKKIGVLFKMNIDRSITSSSPFARINQYSYFKKENEILFSMHTVFRVHQIEEKEHDGIKFWRVKLTLTNANDDQQLSTLMKRIRQEITGTGWQKMGKLLWKLGENHKAEELYNMLLNEASNENDESYCYHYLGMIKNDLGQYNEAIEFYQKSLDIKEKTLPPNHPDLASSYNNIGLVYKNMGEYSKALTYYEKDLEIGLKALPPNHPDLAISYGNIGSVYRNMGEYSKALSSYERSLAIRKIALPPNHPDLATSYNNIGNVYKDMGEYSKALSSHERSLEIRKIALPPNHPDLAASYLNIGLVYNNMGEYSKALSSYERSLEIWKIALPSNHPNLAASYNNIGMVYDNMGEYSKALSSYERSLEIQKIALPPNHPDLAASYNNIGMVYDNMGEYSKALSSYERSLEIKKIALPPHHPLLASSYNNIGNVYAKMGEYSKALSSYERSLEIRKIALPPNHPHLASSYNNIGSVYYNMGEYSKALSSYERSLEIKKIALPPNHPDLAQSYNNIGNVYNNMGEYSKALSSYERSLDIDKKVLPPNHPDLASDYNNIGEVYRNMGEYSKALSSYERSLEIFKIALPPNHPSLATSYNNIGMVCDEMGEYSKALSFLQKGLDIRQKSLPPNHPDIAQSKSNIEDVKKKM</sequence>
<evidence type="ECO:0000313" key="12">
    <source>
        <dbReference type="Proteomes" id="UP000663823"/>
    </source>
</evidence>
<feature type="repeat" description="TPR" evidence="8">
    <location>
        <begin position="946"/>
        <end position="979"/>
    </location>
</feature>
<dbReference type="Pfam" id="PF13424">
    <property type="entry name" value="TPR_12"/>
    <property type="match status" value="5"/>
</dbReference>
<evidence type="ECO:0000256" key="10">
    <source>
        <dbReference type="SAM" id="MobiDB-lite"/>
    </source>
</evidence>
<dbReference type="Gene3D" id="3.90.176.10">
    <property type="entry name" value="Toxin ADP-ribosyltransferase, Chain A, domain 1"/>
    <property type="match status" value="1"/>
</dbReference>
<dbReference type="Proteomes" id="UP000663823">
    <property type="component" value="Unassembled WGS sequence"/>
</dbReference>
<dbReference type="PANTHER" id="PTHR45641">
    <property type="entry name" value="TETRATRICOPEPTIDE REPEAT PROTEIN (AFU_ORTHOLOGUE AFUA_6G03870)"/>
    <property type="match status" value="1"/>
</dbReference>
<evidence type="ECO:0000256" key="1">
    <source>
        <dbReference type="ARBA" id="ARBA00009558"/>
    </source>
</evidence>
<evidence type="ECO:0000256" key="9">
    <source>
        <dbReference type="RuleBase" id="RU361228"/>
    </source>
</evidence>
<evidence type="ECO:0000256" key="3">
    <source>
        <dbReference type="ARBA" id="ARBA00022679"/>
    </source>
</evidence>
<dbReference type="InterPro" id="IPR011990">
    <property type="entry name" value="TPR-like_helical_dom_sf"/>
</dbReference>
<dbReference type="PROSITE" id="PS50293">
    <property type="entry name" value="TPR_REGION"/>
    <property type="match status" value="10"/>
</dbReference>
<feature type="repeat" description="TPR" evidence="8">
    <location>
        <begin position="484"/>
        <end position="517"/>
    </location>
</feature>
<keyword evidence="9" id="KW-0520">NAD</keyword>
<feature type="region of interest" description="Disordered" evidence="10">
    <location>
        <begin position="1"/>
        <end position="45"/>
    </location>
</feature>
<organism evidence="11 12">
    <name type="scientific">Rotaria sordida</name>
    <dbReference type="NCBI Taxonomy" id="392033"/>
    <lineage>
        <taxon>Eukaryota</taxon>
        <taxon>Metazoa</taxon>
        <taxon>Spiralia</taxon>
        <taxon>Gnathifera</taxon>
        <taxon>Rotifera</taxon>
        <taxon>Eurotatoria</taxon>
        <taxon>Bdelloidea</taxon>
        <taxon>Philodinida</taxon>
        <taxon>Philodinidae</taxon>
        <taxon>Rotaria</taxon>
    </lineage>
</organism>
<keyword evidence="4" id="KW-0548">Nucleotidyltransferase</keyword>
<comment type="catalytic activity">
    <reaction evidence="7 9">
        <text>L-arginyl-[protein] + NAD(+) = N(omega)-(ADP-D-ribosyl)-L-arginyl-[protein] + nicotinamide + H(+)</text>
        <dbReference type="Rhea" id="RHEA:19149"/>
        <dbReference type="Rhea" id="RHEA-COMP:10532"/>
        <dbReference type="Rhea" id="RHEA-COMP:15087"/>
        <dbReference type="ChEBI" id="CHEBI:15378"/>
        <dbReference type="ChEBI" id="CHEBI:17154"/>
        <dbReference type="ChEBI" id="CHEBI:29965"/>
        <dbReference type="ChEBI" id="CHEBI:57540"/>
        <dbReference type="ChEBI" id="CHEBI:142554"/>
        <dbReference type="EC" id="2.4.2.31"/>
    </reaction>
</comment>
<keyword evidence="2 9" id="KW-0328">Glycosyltransferase</keyword>
<keyword evidence="5" id="KW-0677">Repeat</keyword>
<dbReference type="AlphaFoldDB" id="A0A819EZG3"/>
<dbReference type="Pfam" id="PF13374">
    <property type="entry name" value="TPR_10"/>
    <property type="match status" value="2"/>
</dbReference>
<comment type="caution">
    <text evidence="11">The sequence shown here is derived from an EMBL/GenBank/DDBJ whole genome shotgun (WGS) entry which is preliminary data.</text>
</comment>
<reference evidence="11" key="1">
    <citation type="submission" date="2021-02" db="EMBL/GenBank/DDBJ databases">
        <authorList>
            <person name="Nowell W R."/>
        </authorList>
    </citation>
    <scope>NUCLEOTIDE SEQUENCE</scope>
</reference>
<feature type="repeat" description="TPR" evidence="8">
    <location>
        <begin position="736"/>
        <end position="769"/>
    </location>
</feature>
<dbReference type="SUPFAM" id="SSF81901">
    <property type="entry name" value="HCP-like"/>
    <property type="match status" value="1"/>
</dbReference>
<keyword evidence="9" id="KW-0521">NADP</keyword>
<evidence type="ECO:0000256" key="8">
    <source>
        <dbReference type="PROSITE-ProRule" id="PRU00339"/>
    </source>
</evidence>
<dbReference type="InterPro" id="IPR019734">
    <property type="entry name" value="TPR_rpt"/>
</dbReference>
<feature type="repeat" description="TPR" evidence="8">
    <location>
        <begin position="526"/>
        <end position="559"/>
    </location>
</feature>
<dbReference type="SUPFAM" id="SSF56399">
    <property type="entry name" value="ADP-ribosylation"/>
    <property type="match status" value="1"/>
</dbReference>
<name>A0A819EZG3_9BILA</name>
<accession>A0A819EZG3</accession>
<feature type="repeat" description="TPR" evidence="8">
    <location>
        <begin position="568"/>
        <end position="601"/>
    </location>
</feature>
<feature type="region of interest" description="Disordered" evidence="10">
    <location>
        <begin position="979"/>
        <end position="1001"/>
    </location>
</feature>
<feature type="repeat" description="TPR" evidence="8">
    <location>
        <begin position="862"/>
        <end position="895"/>
    </location>
</feature>
<dbReference type="Gene3D" id="1.25.40.10">
    <property type="entry name" value="Tetratricopeptide repeat domain"/>
    <property type="match status" value="4"/>
</dbReference>
<dbReference type="SMART" id="SM00028">
    <property type="entry name" value="TPR"/>
    <property type="match status" value="13"/>
</dbReference>
<feature type="repeat" description="TPR" evidence="8">
    <location>
        <begin position="610"/>
        <end position="643"/>
    </location>
</feature>
<gene>
    <name evidence="11" type="ORF">OTI717_LOCUS21554</name>
</gene>
<dbReference type="SUPFAM" id="SSF48452">
    <property type="entry name" value="TPR-like"/>
    <property type="match status" value="2"/>
</dbReference>